<evidence type="ECO:0000313" key="6">
    <source>
        <dbReference type="Proteomes" id="UP001562065"/>
    </source>
</evidence>
<dbReference type="PANTHER" id="PTHR43176">
    <property type="entry name" value="3-HYDROXYISOBUTYRYL-COA HYDROLASE-RELATED"/>
    <property type="match status" value="1"/>
</dbReference>
<dbReference type="SUPFAM" id="SSF52096">
    <property type="entry name" value="ClpP/crotonase"/>
    <property type="match status" value="1"/>
</dbReference>
<dbReference type="EMBL" id="JBGCUO010000001">
    <property type="protein sequence ID" value="MEY1661417.1"/>
    <property type="molecule type" value="Genomic_DNA"/>
</dbReference>
<accession>A0ABV4AFW1</accession>
<dbReference type="RefSeq" id="WP_369454674.1">
    <property type="nucleotide sequence ID" value="NZ_JBGCUO010000001.1"/>
</dbReference>
<gene>
    <name evidence="5" type="ORF">AB5I84_04560</name>
</gene>
<sequence length="364" mass="39689">MSDVVVFEQLATAGDAFIGIARLNAPKSLNALSQEMIDLLLPQLRAWAADPKLAAVWLEGEGERALCAGGDIVKMYESMQPVGERNHFIEHYFATEYELDYLLHSFPKPVLCWAEGVVMGGGMGLMQGASMRLVTATSRLAMPEITIGLYPDVGGSWFLNRTPGHTGLFAGLTGVHLNAADALFMGLADHFIGVDREQVKAALSALPLSGDDDADAQHLHDALVALRGDAPASPVREQFDAINAACEAPTLQRVLDNILAQAERDKWWSRAAGTLSKGCPMTTHLVWEQLRRTRHLSLAEAFRFEWVMSVQCAMHGDFREGVRALLIEKDGAPKFRHHTAAEVTAEDVAAMMVMPAPQHPLADL</sequence>
<evidence type="ECO:0000259" key="4">
    <source>
        <dbReference type="Pfam" id="PF16113"/>
    </source>
</evidence>
<evidence type="ECO:0000256" key="2">
    <source>
        <dbReference type="ARBA" id="ARBA00011915"/>
    </source>
</evidence>
<comment type="catalytic activity">
    <reaction evidence="1">
        <text>3-hydroxy-2-methylpropanoyl-CoA + H2O = 3-hydroxy-2-methylpropanoate + CoA + H(+)</text>
        <dbReference type="Rhea" id="RHEA:20888"/>
        <dbReference type="ChEBI" id="CHEBI:11805"/>
        <dbReference type="ChEBI" id="CHEBI:15377"/>
        <dbReference type="ChEBI" id="CHEBI:15378"/>
        <dbReference type="ChEBI" id="CHEBI:57287"/>
        <dbReference type="ChEBI" id="CHEBI:57340"/>
        <dbReference type="EC" id="3.1.2.4"/>
    </reaction>
</comment>
<evidence type="ECO:0000256" key="1">
    <source>
        <dbReference type="ARBA" id="ARBA00001709"/>
    </source>
</evidence>
<comment type="caution">
    <text evidence="5">The sequence shown here is derived from an EMBL/GenBank/DDBJ whole genome shotgun (WGS) entry which is preliminary data.</text>
</comment>
<organism evidence="5 6">
    <name type="scientific">Isoalcanivorax beigongshangi</name>
    <dbReference type="NCBI Taxonomy" id="3238810"/>
    <lineage>
        <taxon>Bacteria</taxon>
        <taxon>Pseudomonadati</taxon>
        <taxon>Pseudomonadota</taxon>
        <taxon>Gammaproteobacteria</taxon>
        <taxon>Oceanospirillales</taxon>
        <taxon>Alcanivoracaceae</taxon>
        <taxon>Isoalcanivorax</taxon>
    </lineage>
</organism>
<dbReference type="InterPro" id="IPR032259">
    <property type="entry name" value="HIBYL-CoA-H"/>
</dbReference>
<dbReference type="Pfam" id="PF16113">
    <property type="entry name" value="ECH_2"/>
    <property type="match status" value="1"/>
</dbReference>
<dbReference type="EC" id="3.1.2.4" evidence="2"/>
<dbReference type="CDD" id="cd06558">
    <property type="entry name" value="crotonase-like"/>
    <property type="match status" value="1"/>
</dbReference>
<dbReference type="InterPro" id="IPR045004">
    <property type="entry name" value="ECH_dom"/>
</dbReference>
<name>A0ABV4AFW1_9GAMM</name>
<dbReference type="NCBIfam" id="NF004127">
    <property type="entry name" value="PRK05617.1"/>
    <property type="match status" value="1"/>
</dbReference>
<dbReference type="Proteomes" id="UP001562065">
    <property type="component" value="Unassembled WGS sequence"/>
</dbReference>
<feature type="domain" description="Enoyl-CoA hydratase/isomerase" evidence="4">
    <location>
        <begin position="18"/>
        <end position="351"/>
    </location>
</feature>
<proteinExistence type="predicted"/>
<keyword evidence="6" id="KW-1185">Reference proteome</keyword>
<dbReference type="InterPro" id="IPR029045">
    <property type="entry name" value="ClpP/crotonase-like_dom_sf"/>
</dbReference>
<dbReference type="GO" id="GO:0016787">
    <property type="term" value="F:hydrolase activity"/>
    <property type="evidence" value="ECO:0007669"/>
    <property type="project" value="UniProtKB-KW"/>
</dbReference>
<evidence type="ECO:0000256" key="3">
    <source>
        <dbReference type="ARBA" id="ARBA00022801"/>
    </source>
</evidence>
<dbReference type="PANTHER" id="PTHR43176:SF3">
    <property type="entry name" value="3-HYDROXYISOBUTYRYL-COA HYDROLASE, MITOCHONDRIAL"/>
    <property type="match status" value="1"/>
</dbReference>
<dbReference type="Gene3D" id="3.90.226.10">
    <property type="entry name" value="2-enoyl-CoA Hydratase, Chain A, domain 1"/>
    <property type="match status" value="1"/>
</dbReference>
<reference evidence="5 6" key="1">
    <citation type="submission" date="2024-07" db="EMBL/GenBank/DDBJ databases">
        <authorList>
            <person name="Ren Q."/>
        </authorList>
    </citation>
    <scope>NUCLEOTIDE SEQUENCE [LARGE SCALE GENOMIC DNA]</scope>
    <source>
        <strain evidence="5 6">REN37</strain>
    </source>
</reference>
<keyword evidence="3 5" id="KW-0378">Hydrolase</keyword>
<protein>
    <recommendedName>
        <fullName evidence="2">3-hydroxyisobutyryl-CoA hydrolase</fullName>
        <ecNumber evidence="2">3.1.2.4</ecNumber>
    </recommendedName>
</protein>
<evidence type="ECO:0000313" key="5">
    <source>
        <dbReference type="EMBL" id="MEY1661417.1"/>
    </source>
</evidence>